<dbReference type="Proteomes" id="UP000324222">
    <property type="component" value="Unassembled WGS sequence"/>
</dbReference>
<keyword evidence="3" id="KW-1185">Reference proteome</keyword>
<reference evidence="2 3" key="1">
    <citation type="submission" date="2019-05" db="EMBL/GenBank/DDBJ databases">
        <title>Another draft genome of Portunus trituberculatus and its Hox gene families provides insights of decapod evolution.</title>
        <authorList>
            <person name="Jeong J.-H."/>
            <person name="Song I."/>
            <person name="Kim S."/>
            <person name="Choi T."/>
            <person name="Kim D."/>
            <person name="Ryu S."/>
            <person name="Kim W."/>
        </authorList>
    </citation>
    <scope>NUCLEOTIDE SEQUENCE [LARGE SCALE GENOMIC DNA]</scope>
    <source>
        <tissue evidence="2">Muscle</tissue>
    </source>
</reference>
<evidence type="ECO:0000313" key="3">
    <source>
        <dbReference type="Proteomes" id="UP000324222"/>
    </source>
</evidence>
<gene>
    <name evidence="2" type="ORF">E2C01_067552</name>
</gene>
<sequence length="82" mass="9221">MSTEAAGRRPWRSLGRGQNLTAQHHTVTHILPHHHSRLPQNQESSPASPAAITRHTGHPSLPRTSHRVHHTHHHHQPPVKLS</sequence>
<organism evidence="2 3">
    <name type="scientific">Portunus trituberculatus</name>
    <name type="common">Swimming crab</name>
    <name type="synonym">Neptunus trituberculatus</name>
    <dbReference type="NCBI Taxonomy" id="210409"/>
    <lineage>
        <taxon>Eukaryota</taxon>
        <taxon>Metazoa</taxon>
        <taxon>Ecdysozoa</taxon>
        <taxon>Arthropoda</taxon>
        <taxon>Crustacea</taxon>
        <taxon>Multicrustacea</taxon>
        <taxon>Malacostraca</taxon>
        <taxon>Eumalacostraca</taxon>
        <taxon>Eucarida</taxon>
        <taxon>Decapoda</taxon>
        <taxon>Pleocyemata</taxon>
        <taxon>Brachyura</taxon>
        <taxon>Eubrachyura</taxon>
        <taxon>Portunoidea</taxon>
        <taxon>Portunidae</taxon>
        <taxon>Portuninae</taxon>
        <taxon>Portunus</taxon>
    </lineage>
</organism>
<evidence type="ECO:0000313" key="2">
    <source>
        <dbReference type="EMBL" id="MPC73230.1"/>
    </source>
</evidence>
<protein>
    <submittedName>
        <fullName evidence="2">Uncharacterized protein</fullName>
    </submittedName>
</protein>
<proteinExistence type="predicted"/>
<dbReference type="EMBL" id="VSRR010036379">
    <property type="protein sequence ID" value="MPC73230.1"/>
    <property type="molecule type" value="Genomic_DNA"/>
</dbReference>
<evidence type="ECO:0000256" key="1">
    <source>
        <dbReference type="SAM" id="MobiDB-lite"/>
    </source>
</evidence>
<feature type="compositionally biased region" description="Basic residues" evidence="1">
    <location>
        <begin position="64"/>
        <end position="82"/>
    </location>
</feature>
<feature type="region of interest" description="Disordered" evidence="1">
    <location>
        <begin position="1"/>
        <end position="82"/>
    </location>
</feature>
<accession>A0A5B7HLB5</accession>
<feature type="compositionally biased region" description="Polar residues" evidence="1">
    <location>
        <begin position="38"/>
        <end position="47"/>
    </location>
</feature>
<dbReference type="AlphaFoldDB" id="A0A5B7HLB5"/>
<name>A0A5B7HLB5_PORTR</name>
<comment type="caution">
    <text evidence="2">The sequence shown here is derived from an EMBL/GenBank/DDBJ whole genome shotgun (WGS) entry which is preliminary data.</text>
</comment>